<dbReference type="PANTHER" id="PTHR12917:SF1">
    <property type="entry name" value="AT13091P"/>
    <property type="match status" value="1"/>
</dbReference>
<dbReference type="CDD" id="cd00303">
    <property type="entry name" value="retropepsin_like"/>
    <property type="match status" value="1"/>
</dbReference>
<keyword evidence="4" id="KW-0378">Hydrolase</keyword>
<sequence length="190" mass="21641">MIDTGATNNFITKKFCDEVGIKNILNKQEMIITGIGNKVISNGEVELEIEIGNMKKNKRFVVTDELICDVILGNEFLKEVNSKIEYNKNIITIEGEEIPLVDKKTIVKNKYDEFIKPGGELNILTTTQKQENIKEIKDEIGIKSIFIKEGENVTKISNVTKKIIEVKTKDILATMISREVVQTEHNKELW</sequence>
<dbReference type="VEuPathDB" id="MicrosporidiaDB:HERIO_1593"/>
<reference evidence="5 6" key="1">
    <citation type="journal article" date="2017" name="Environ. Microbiol.">
        <title>Decay of the glycolytic pathway and adaptation to intranuclear parasitism within Enterocytozoonidae microsporidia.</title>
        <authorList>
            <person name="Wiredu Boakye D."/>
            <person name="Jaroenlak P."/>
            <person name="Prachumwat A."/>
            <person name="Williams T.A."/>
            <person name="Bateman K.S."/>
            <person name="Itsathitphaisarn O."/>
            <person name="Sritunyalucksana K."/>
            <person name="Paszkiewicz K.H."/>
            <person name="Moore K.A."/>
            <person name="Stentiford G.D."/>
            <person name="Williams B.A."/>
        </authorList>
    </citation>
    <scope>NUCLEOTIDE SEQUENCE [LARGE SCALE GENOMIC DNA]</scope>
    <source>
        <strain evidence="6">canceri</strain>
    </source>
</reference>
<dbReference type="VEuPathDB" id="MicrosporidiaDB:A0H76_690"/>
<accession>A0A1X0QID0</accession>
<comment type="caution">
    <text evidence="5">The sequence shown here is derived from an EMBL/GenBank/DDBJ whole genome shotgun (WGS) entry which is preliminary data.</text>
</comment>
<proteinExistence type="inferred from homology"/>
<dbReference type="SUPFAM" id="SSF50630">
    <property type="entry name" value="Acid proteases"/>
    <property type="match status" value="1"/>
</dbReference>
<evidence type="ECO:0000256" key="1">
    <source>
        <dbReference type="ARBA" id="ARBA00009136"/>
    </source>
</evidence>
<dbReference type="Proteomes" id="UP000192501">
    <property type="component" value="Unassembled WGS sequence"/>
</dbReference>
<comment type="similarity">
    <text evidence="1">Belongs to the DDI1 family.</text>
</comment>
<dbReference type="EMBL" id="LTAI01000171">
    <property type="protein sequence ID" value="ORD99531.1"/>
    <property type="molecule type" value="Genomic_DNA"/>
</dbReference>
<keyword evidence="3" id="KW-0064">Aspartyl protease</keyword>
<dbReference type="PANTHER" id="PTHR12917">
    <property type="entry name" value="ASPARTYL PROTEASE DDI-RELATED"/>
    <property type="match status" value="1"/>
</dbReference>
<evidence type="ECO:0000256" key="2">
    <source>
        <dbReference type="ARBA" id="ARBA00022670"/>
    </source>
</evidence>
<dbReference type="GO" id="GO:0006508">
    <property type="term" value="P:proteolysis"/>
    <property type="evidence" value="ECO:0007669"/>
    <property type="project" value="UniProtKB-KW"/>
</dbReference>
<evidence type="ECO:0000256" key="4">
    <source>
        <dbReference type="ARBA" id="ARBA00022801"/>
    </source>
</evidence>
<dbReference type="AlphaFoldDB" id="A0A1X0QID0"/>
<dbReference type="InterPro" id="IPR021109">
    <property type="entry name" value="Peptidase_aspartic_dom_sf"/>
</dbReference>
<evidence type="ECO:0000313" key="5">
    <source>
        <dbReference type="EMBL" id="ORD99531.1"/>
    </source>
</evidence>
<protein>
    <recommendedName>
        <fullName evidence="7">Peptidase A2 domain-containing protein</fullName>
    </recommendedName>
</protein>
<dbReference type="Pfam" id="PF13975">
    <property type="entry name" value="gag-asp_proteas"/>
    <property type="match status" value="1"/>
</dbReference>
<organism evidence="5 6">
    <name type="scientific">Hepatospora eriocheir</name>
    <dbReference type="NCBI Taxonomy" id="1081669"/>
    <lineage>
        <taxon>Eukaryota</taxon>
        <taxon>Fungi</taxon>
        <taxon>Fungi incertae sedis</taxon>
        <taxon>Microsporidia</taxon>
        <taxon>Hepatosporidae</taxon>
        <taxon>Hepatospora</taxon>
    </lineage>
</organism>
<evidence type="ECO:0000313" key="6">
    <source>
        <dbReference type="Proteomes" id="UP000192501"/>
    </source>
</evidence>
<evidence type="ECO:0008006" key="7">
    <source>
        <dbReference type="Google" id="ProtNLM"/>
    </source>
</evidence>
<gene>
    <name evidence="5" type="ORF">A0H76_690</name>
</gene>
<dbReference type="GO" id="GO:0004190">
    <property type="term" value="F:aspartic-type endopeptidase activity"/>
    <property type="evidence" value="ECO:0007669"/>
    <property type="project" value="UniProtKB-KW"/>
</dbReference>
<name>A0A1X0QID0_9MICR</name>
<keyword evidence="2" id="KW-0645">Protease</keyword>
<dbReference type="Gene3D" id="2.40.70.10">
    <property type="entry name" value="Acid Proteases"/>
    <property type="match status" value="1"/>
</dbReference>
<evidence type="ECO:0000256" key="3">
    <source>
        <dbReference type="ARBA" id="ARBA00022750"/>
    </source>
</evidence>